<name>A0A7Y8K6K6_9PSED</name>
<accession>A0A7Y8K6K6</accession>
<sequence>MSAVFSRNGVSMPDLVRTKLANHLVRLRRTGDVRTLALPQERAEGFVVGLEAGLTLPSATIKALFIAIEEPAADRHRALTP</sequence>
<evidence type="ECO:0000313" key="2">
    <source>
        <dbReference type="Proteomes" id="UP000537188"/>
    </source>
</evidence>
<organism evidence="1 2">
    <name type="scientific">Pseudomonas yamanorum</name>
    <dbReference type="NCBI Taxonomy" id="515393"/>
    <lineage>
        <taxon>Bacteria</taxon>
        <taxon>Pseudomonadati</taxon>
        <taxon>Pseudomonadota</taxon>
        <taxon>Gammaproteobacteria</taxon>
        <taxon>Pseudomonadales</taxon>
        <taxon>Pseudomonadaceae</taxon>
        <taxon>Pseudomonas</taxon>
    </lineage>
</organism>
<dbReference type="AlphaFoldDB" id="A0A7Y8K6K6"/>
<evidence type="ECO:0000313" key="1">
    <source>
        <dbReference type="EMBL" id="NWE77334.1"/>
    </source>
</evidence>
<reference evidence="1 2" key="1">
    <citation type="submission" date="2020-04" db="EMBL/GenBank/DDBJ databases">
        <title>Molecular characterization of pseudomonads from Agaricus bisporus reveal novel blotch 2 pathogens in Western Europe.</title>
        <authorList>
            <person name="Taparia T."/>
            <person name="Krijger M."/>
            <person name="Haynes E."/>
            <person name="Elpinstone J.G."/>
            <person name="Noble R."/>
            <person name="Van Der Wolf J."/>
        </authorList>
    </citation>
    <scope>NUCLEOTIDE SEQUENCE [LARGE SCALE GENOMIC DNA]</scope>
    <source>
        <strain evidence="1 2">IPO3781</strain>
    </source>
</reference>
<dbReference type="EMBL" id="JACARF010000018">
    <property type="protein sequence ID" value="NWE77334.1"/>
    <property type="molecule type" value="Genomic_DNA"/>
</dbReference>
<protein>
    <submittedName>
        <fullName evidence="1">Uncharacterized protein</fullName>
    </submittedName>
</protein>
<dbReference type="Proteomes" id="UP000537188">
    <property type="component" value="Unassembled WGS sequence"/>
</dbReference>
<gene>
    <name evidence="1" type="ORF">HX828_17355</name>
</gene>
<proteinExistence type="predicted"/>
<dbReference type="RefSeq" id="WP_177114680.1">
    <property type="nucleotide sequence ID" value="NZ_JACARF010000018.1"/>
</dbReference>
<comment type="caution">
    <text evidence="1">The sequence shown here is derived from an EMBL/GenBank/DDBJ whole genome shotgun (WGS) entry which is preliminary data.</text>
</comment>